<comment type="function">
    <text evidence="11">Adenosyl-L-methionine (AdoMet)-dependent tRNA (uracil-O(2)-)-methyltransferase.</text>
</comment>
<evidence type="ECO:0000256" key="7">
    <source>
        <dbReference type="ARBA" id="ARBA00022679"/>
    </source>
</evidence>
<dbReference type="EMBL" id="LGRN01000034">
    <property type="protein sequence ID" value="OJD18473.1"/>
    <property type="molecule type" value="Genomic_DNA"/>
</dbReference>
<keyword evidence="9 11" id="KW-0819">tRNA processing</keyword>
<evidence type="ECO:0000256" key="2">
    <source>
        <dbReference type="ARBA" id="ARBA00009056"/>
    </source>
</evidence>
<dbReference type="OrthoDB" id="10047021at2759"/>
<proteinExistence type="inferred from homology"/>
<dbReference type="GO" id="GO:0005737">
    <property type="term" value="C:cytoplasm"/>
    <property type="evidence" value="ECO:0007669"/>
    <property type="project" value="UniProtKB-SubCell"/>
</dbReference>
<dbReference type="Pfam" id="PF07757">
    <property type="entry name" value="AdoMet_MTase"/>
    <property type="match status" value="1"/>
</dbReference>
<organism evidence="13 14">
    <name type="scientific">Emergomyces pasteurianus Ep9510</name>
    <dbReference type="NCBI Taxonomy" id="1447872"/>
    <lineage>
        <taxon>Eukaryota</taxon>
        <taxon>Fungi</taxon>
        <taxon>Dikarya</taxon>
        <taxon>Ascomycota</taxon>
        <taxon>Pezizomycotina</taxon>
        <taxon>Eurotiomycetes</taxon>
        <taxon>Eurotiomycetidae</taxon>
        <taxon>Onygenales</taxon>
        <taxon>Ajellomycetaceae</taxon>
        <taxon>Emergomyces</taxon>
    </lineage>
</organism>
<evidence type="ECO:0000256" key="5">
    <source>
        <dbReference type="ARBA" id="ARBA00022490"/>
    </source>
</evidence>
<sequence length="694" mass="76726">MRSTENIHSRDGAIAPPDMTFGATLRHSFLSSSSKTWITSPQLSSTGEKFSMEAFLSVTTHLLANPNINCSHVFRADILYDSSGVIKSPKDKERAYCGSPSEKVDVCQTSTASPLSIPSESIPGFRLQRTLVRRFIPRKQIDRPMEQTCHYYEEACSVDISNSVRKEPQRCLVVCTPHVLSEGEIPYYHPSIRALCLSYEINHSAESETEDSGTFSIHFSPFISGLPRFIPFRLQRTLLALLSTHVRLSRKPFAAVGPPKPRTLALKDNIIPQHVVQNTYSRLKQTYAAPLINSWVETTEPSKHVFEDIAIAAFLIELWRGMYGSPDPKQEAIPNGAKDSLPIFPGFVDIACGNGVLTYILHSEGYDGWGFDARRRKSWSIFPASTQDRLKQIICLPKPFKDVLENMKDSILKSALSTATDLHDGIFDKDTFIISNHADELTVWTPLLGALSNRGHPLPFLAIPCCSHAISGMRYRYPAPASKQHPKKDSNGGILLSEYPTNNNSSNNHVTNASPATRHEKQEARQQKVQETEKPPSAAAAVQQNPQSLTGDLKALRALKLEERTNPDNQSSMYSSLTAKVMQVAEEVGYGSDIEKTLLRIPSTRNIGIIGGVKRVMVRKGRGKEVEEDGSCLQLCLNGTEMGVGTRAVEDVMEGECEKDGGVGAAAKLWLKRSLGLQEPQGRGRLKWAEKGGQ</sequence>
<dbReference type="PANTHER" id="PTHR21210:SF0">
    <property type="entry name" value="TRNA (URACIL-O(2)-)-METHYLTRANSFERASE-RELATED"/>
    <property type="match status" value="1"/>
</dbReference>
<dbReference type="AlphaFoldDB" id="A0A1J9PPW5"/>
<comment type="caution">
    <text evidence="13">The sequence shown here is derived from an EMBL/GenBank/DDBJ whole genome shotgun (WGS) entry which is preliminary data.</text>
</comment>
<dbReference type="GO" id="GO:0141101">
    <property type="term" value="F:tRNA(Ser) (uridine(44)-2'-O-)-methyltransferase activity"/>
    <property type="evidence" value="ECO:0007669"/>
    <property type="project" value="UniProtKB-EC"/>
</dbReference>
<name>A0A1J9PPW5_9EURO</name>
<evidence type="ECO:0000256" key="6">
    <source>
        <dbReference type="ARBA" id="ARBA00022603"/>
    </source>
</evidence>
<dbReference type="InterPro" id="IPR011671">
    <property type="entry name" value="tRNA_uracil_MeTrfase"/>
</dbReference>
<evidence type="ECO:0000256" key="11">
    <source>
        <dbReference type="RuleBase" id="RU368004"/>
    </source>
</evidence>
<gene>
    <name evidence="13" type="ORF">AJ78_01529</name>
</gene>
<accession>A0A1J9PPW5</accession>
<dbReference type="VEuPathDB" id="FungiDB:AJ78_01529"/>
<keyword evidence="14" id="KW-1185">Reference proteome</keyword>
<keyword evidence="8 11" id="KW-0949">S-adenosyl-L-methionine</keyword>
<dbReference type="EC" id="2.1.1.211" evidence="3 11"/>
<keyword evidence="5 11" id="KW-0963">Cytoplasm</keyword>
<evidence type="ECO:0000256" key="4">
    <source>
        <dbReference type="ARBA" id="ARBA00017788"/>
    </source>
</evidence>
<evidence type="ECO:0000256" key="8">
    <source>
        <dbReference type="ARBA" id="ARBA00022691"/>
    </source>
</evidence>
<keyword evidence="7 11" id="KW-0808">Transferase</keyword>
<evidence type="ECO:0000313" key="14">
    <source>
        <dbReference type="Proteomes" id="UP000182235"/>
    </source>
</evidence>
<evidence type="ECO:0000313" key="13">
    <source>
        <dbReference type="EMBL" id="OJD18473.1"/>
    </source>
</evidence>
<dbReference type="STRING" id="1447872.A0A1J9PPW5"/>
<comment type="subcellular location">
    <subcellularLocation>
        <location evidence="1 11">Cytoplasm</location>
    </subcellularLocation>
</comment>
<comment type="catalytic activity">
    <reaction evidence="10 11">
        <text>uridine(44) in tRNA(Ser) + S-adenosyl-L-methionine = 2'-O-methyluridine(44) in tRNA(Ser) + S-adenosyl-L-homocysteine + H(+)</text>
        <dbReference type="Rhea" id="RHEA:43100"/>
        <dbReference type="Rhea" id="RHEA-COMP:10339"/>
        <dbReference type="Rhea" id="RHEA-COMP:10340"/>
        <dbReference type="ChEBI" id="CHEBI:15378"/>
        <dbReference type="ChEBI" id="CHEBI:57856"/>
        <dbReference type="ChEBI" id="CHEBI:59789"/>
        <dbReference type="ChEBI" id="CHEBI:65315"/>
        <dbReference type="ChEBI" id="CHEBI:74478"/>
        <dbReference type="EC" id="2.1.1.211"/>
    </reaction>
</comment>
<dbReference type="PANTHER" id="PTHR21210">
    <property type="entry name" value="TRNA (URACIL-O(2)-)-METHYLTRANSFERASE-RELATED"/>
    <property type="match status" value="1"/>
</dbReference>
<protein>
    <recommendedName>
        <fullName evidence="4 11">tRNA (uracil-O(2)-)-methyltransferase</fullName>
        <ecNumber evidence="3 11">2.1.1.211</ecNumber>
    </recommendedName>
</protein>
<reference evidence="13 14" key="1">
    <citation type="submission" date="2015-07" db="EMBL/GenBank/DDBJ databases">
        <title>Emmonsia species relationships and genome sequence.</title>
        <authorList>
            <consortium name="The Broad Institute Genomics Platform"/>
            <person name="Cuomo C.A."/>
            <person name="Munoz J.F."/>
            <person name="Imamovic A."/>
            <person name="Priest M.E."/>
            <person name="Young S."/>
            <person name="Clay O.K."/>
            <person name="McEwen J.G."/>
        </authorList>
    </citation>
    <scope>NUCLEOTIDE SEQUENCE [LARGE SCALE GENOMIC DNA]</scope>
    <source>
        <strain evidence="13 14">UAMH 9510</strain>
    </source>
</reference>
<keyword evidence="6 11" id="KW-0489">Methyltransferase</keyword>
<feature type="compositionally biased region" description="Basic and acidic residues" evidence="12">
    <location>
        <begin position="517"/>
        <end position="534"/>
    </location>
</feature>
<feature type="region of interest" description="Disordered" evidence="12">
    <location>
        <begin position="479"/>
        <end position="549"/>
    </location>
</feature>
<comment type="similarity">
    <text evidence="2 11">Belongs to the TRM44 family.</text>
</comment>
<evidence type="ECO:0000256" key="1">
    <source>
        <dbReference type="ARBA" id="ARBA00004496"/>
    </source>
</evidence>
<evidence type="ECO:0000256" key="10">
    <source>
        <dbReference type="ARBA" id="ARBA00047957"/>
    </source>
</evidence>
<dbReference type="GO" id="GO:0030488">
    <property type="term" value="P:tRNA methylation"/>
    <property type="evidence" value="ECO:0007669"/>
    <property type="project" value="UniProtKB-UniRule"/>
</dbReference>
<evidence type="ECO:0000256" key="3">
    <source>
        <dbReference type="ARBA" id="ARBA00012795"/>
    </source>
</evidence>
<evidence type="ECO:0000256" key="9">
    <source>
        <dbReference type="ARBA" id="ARBA00022694"/>
    </source>
</evidence>
<evidence type="ECO:0000256" key="12">
    <source>
        <dbReference type="SAM" id="MobiDB-lite"/>
    </source>
</evidence>
<dbReference type="Proteomes" id="UP000182235">
    <property type="component" value="Unassembled WGS sequence"/>
</dbReference>